<evidence type="ECO:0000313" key="2">
    <source>
        <dbReference type="EMBL" id="NYJ18724.1"/>
    </source>
</evidence>
<dbReference type="CDD" id="cd12797">
    <property type="entry name" value="M23_peptidase"/>
    <property type="match status" value="1"/>
</dbReference>
<keyword evidence="2" id="KW-0378">Hydrolase</keyword>
<comment type="caution">
    <text evidence="2">The sequence shown here is derived from an EMBL/GenBank/DDBJ whole genome shotgun (WGS) entry which is preliminary data.</text>
</comment>
<keyword evidence="3" id="KW-1185">Reference proteome</keyword>
<evidence type="ECO:0000313" key="3">
    <source>
        <dbReference type="Proteomes" id="UP000537260"/>
    </source>
</evidence>
<protein>
    <submittedName>
        <fullName evidence="2">Murein DD-endopeptidase MepM/ murein hydrolase activator NlpD</fullName>
    </submittedName>
</protein>
<dbReference type="AlphaFoldDB" id="A0A7Z0J5B4"/>
<dbReference type="PANTHER" id="PTHR21666:SF270">
    <property type="entry name" value="MUREIN HYDROLASE ACTIVATOR ENVC"/>
    <property type="match status" value="1"/>
</dbReference>
<dbReference type="PANTHER" id="PTHR21666">
    <property type="entry name" value="PEPTIDASE-RELATED"/>
    <property type="match status" value="1"/>
</dbReference>
<dbReference type="InterPro" id="IPR016047">
    <property type="entry name" value="M23ase_b-sheet_dom"/>
</dbReference>
<sequence length="244" mass="24138">MRRPLSTDAAPAAPASTSRTRQFQLLGMGVLAVGLFAVSTSTPALAVESDAHAGAQEASSAPEAQTMVVAADAVTVTIHRDGFSSAAAPAPAPAPVVAAASAPAGQPVSSGWVLPVVGHVSDHFGPRPEAPVAGVNPFHSGTDIAAPSGSPVVAASGGTVIFAGMSGSLGNWVLIDHGNGIETGYAHNSEILVSVGETVAAGQTISRVGSTGAATGPHLHFEVHVDGTQVDAETFMSERGISLG</sequence>
<dbReference type="EMBL" id="JACCFM010000001">
    <property type="protein sequence ID" value="NYJ18724.1"/>
    <property type="molecule type" value="Genomic_DNA"/>
</dbReference>
<accession>A0A7Z0J5B4</accession>
<dbReference type="GO" id="GO:0004222">
    <property type="term" value="F:metalloendopeptidase activity"/>
    <property type="evidence" value="ECO:0007669"/>
    <property type="project" value="TreeGrafter"/>
</dbReference>
<dbReference type="InterPro" id="IPR011055">
    <property type="entry name" value="Dup_hybrid_motif"/>
</dbReference>
<reference evidence="2 3" key="1">
    <citation type="submission" date="2020-07" db="EMBL/GenBank/DDBJ databases">
        <title>Sequencing the genomes of 1000 actinobacteria strains.</title>
        <authorList>
            <person name="Klenk H.-P."/>
        </authorList>
    </citation>
    <scope>NUCLEOTIDE SEQUENCE [LARGE SCALE GENOMIC DNA]</scope>
    <source>
        <strain evidence="2 3">LI1</strain>
    </source>
</reference>
<dbReference type="Gene3D" id="2.70.70.10">
    <property type="entry name" value="Glucose Permease (Domain IIA)"/>
    <property type="match status" value="1"/>
</dbReference>
<proteinExistence type="predicted"/>
<dbReference type="RefSeq" id="WP_179577592.1">
    <property type="nucleotide sequence ID" value="NZ_JACCFM010000001.1"/>
</dbReference>
<feature type="domain" description="M23ase beta-sheet core" evidence="1">
    <location>
        <begin position="138"/>
        <end position="231"/>
    </location>
</feature>
<name>A0A7Z0J5B4_9MICO</name>
<dbReference type="SUPFAM" id="SSF51261">
    <property type="entry name" value="Duplicated hybrid motif"/>
    <property type="match status" value="1"/>
</dbReference>
<dbReference type="Pfam" id="PF01551">
    <property type="entry name" value="Peptidase_M23"/>
    <property type="match status" value="1"/>
</dbReference>
<gene>
    <name evidence="2" type="ORF">HNR05_000515</name>
</gene>
<evidence type="ECO:0000259" key="1">
    <source>
        <dbReference type="Pfam" id="PF01551"/>
    </source>
</evidence>
<dbReference type="Proteomes" id="UP000537260">
    <property type="component" value="Unassembled WGS sequence"/>
</dbReference>
<dbReference type="InterPro" id="IPR050570">
    <property type="entry name" value="Cell_wall_metabolism_enzyme"/>
</dbReference>
<organism evidence="2 3">
    <name type="scientific">Glaciibacter psychrotolerans</name>
    <dbReference type="NCBI Taxonomy" id="670054"/>
    <lineage>
        <taxon>Bacteria</taxon>
        <taxon>Bacillati</taxon>
        <taxon>Actinomycetota</taxon>
        <taxon>Actinomycetes</taxon>
        <taxon>Micrococcales</taxon>
        <taxon>Microbacteriaceae</taxon>
        <taxon>Glaciibacter</taxon>
    </lineage>
</organism>